<dbReference type="EMBL" id="ASPP01050067">
    <property type="protein sequence ID" value="ETN97332.1"/>
    <property type="molecule type" value="Genomic_DNA"/>
</dbReference>
<organism evidence="2 3">
    <name type="scientific">Reticulomyxa filosa</name>
    <dbReference type="NCBI Taxonomy" id="46433"/>
    <lineage>
        <taxon>Eukaryota</taxon>
        <taxon>Sar</taxon>
        <taxon>Rhizaria</taxon>
        <taxon>Retaria</taxon>
        <taxon>Foraminifera</taxon>
        <taxon>Monothalamids</taxon>
        <taxon>Reticulomyxidae</taxon>
        <taxon>Reticulomyxa</taxon>
    </lineage>
</organism>
<dbReference type="OrthoDB" id="6351118at2759"/>
<evidence type="ECO:0000256" key="1">
    <source>
        <dbReference type="SAM" id="SignalP"/>
    </source>
</evidence>
<evidence type="ECO:0000313" key="2">
    <source>
        <dbReference type="EMBL" id="ETN97332.1"/>
    </source>
</evidence>
<reference evidence="2 3" key="1">
    <citation type="journal article" date="2013" name="Curr. Biol.">
        <title>The Genome of the Foraminiferan Reticulomyxa filosa.</title>
        <authorList>
            <person name="Glockner G."/>
            <person name="Hulsmann N."/>
            <person name="Schleicher M."/>
            <person name="Noegel A.A."/>
            <person name="Eichinger L."/>
            <person name="Gallinger C."/>
            <person name="Pawlowski J."/>
            <person name="Sierra R."/>
            <person name="Euteneuer U."/>
            <person name="Pillet L."/>
            <person name="Moustafa A."/>
            <person name="Platzer M."/>
            <person name="Groth M."/>
            <person name="Szafranski K."/>
            <person name="Schliwa M."/>
        </authorList>
    </citation>
    <scope>NUCLEOTIDE SEQUENCE [LARGE SCALE GENOMIC DNA]</scope>
</reference>
<proteinExistence type="predicted"/>
<protein>
    <submittedName>
        <fullName evidence="2">Uncharacterized protein</fullName>
    </submittedName>
</protein>
<accession>X6L714</accession>
<name>X6L714_RETFI</name>
<evidence type="ECO:0000313" key="3">
    <source>
        <dbReference type="Proteomes" id="UP000023152"/>
    </source>
</evidence>
<feature type="chain" id="PRO_5004975011" evidence="1">
    <location>
        <begin position="26"/>
        <end position="97"/>
    </location>
</feature>
<dbReference type="AlphaFoldDB" id="X6L714"/>
<keyword evidence="3" id="KW-1185">Reference proteome</keyword>
<comment type="caution">
    <text evidence="2">The sequence shown here is derived from an EMBL/GenBank/DDBJ whole genome shotgun (WGS) entry which is preliminary data.</text>
</comment>
<feature type="signal peptide" evidence="1">
    <location>
        <begin position="1"/>
        <end position="25"/>
    </location>
</feature>
<sequence length="97" mass="11037">MNNNKISIIPTLILITIKIIGSWFAQPPKPPDHSEEMDGHYEYVEDVIASAIEMKRESEMSEYSGVFEMQQGEITEEEVIEAMRHISSHKAQGSDDQ</sequence>
<dbReference type="Proteomes" id="UP000023152">
    <property type="component" value="Unassembled WGS sequence"/>
</dbReference>
<gene>
    <name evidence="2" type="ORF">RFI_40199</name>
</gene>
<keyword evidence="1" id="KW-0732">Signal</keyword>